<dbReference type="SUPFAM" id="SSF54593">
    <property type="entry name" value="Glyoxalase/Bleomycin resistance protein/Dihydroxybiphenyl dioxygenase"/>
    <property type="match status" value="1"/>
</dbReference>
<evidence type="ECO:0000313" key="3">
    <source>
        <dbReference type="Proteomes" id="UP000515512"/>
    </source>
</evidence>
<dbReference type="RefSeq" id="WP_181581278.1">
    <property type="nucleotide sequence ID" value="NZ_CP059399.1"/>
</dbReference>
<dbReference type="InterPro" id="IPR029068">
    <property type="entry name" value="Glyas_Bleomycin-R_OHBP_Dase"/>
</dbReference>
<dbReference type="InterPro" id="IPR041581">
    <property type="entry name" value="Glyoxalase_6"/>
</dbReference>
<dbReference type="PROSITE" id="PS51819">
    <property type="entry name" value="VOC"/>
    <property type="match status" value="1"/>
</dbReference>
<reference evidence="2 3" key="1">
    <citation type="submission" date="2020-07" db="EMBL/GenBank/DDBJ databases">
        <authorList>
            <person name="Zhuang K."/>
            <person name="Ran Y."/>
        </authorList>
    </citation>
    <scope>NUCLEOTIDE SEQUENCE [LARGE SCALE GENOMIC DNA]</scope>
    <source>
        <strain evidence="2 3">WCH-YHL-001</strain>
    </source>
</reference>
<dbReference type="AlphaFoldDB" id="A0A7D6ZG24"/>
<name>A0A7D6ZG24_9NOCA</name>
<dbReference type="EMBL" id="CP059399">
    <property type="protein sequence ID" value="QLY30079.1"/>
    <property type="molecule type" value="Genomic_DNA"/>
</dbReference>
<evidence type="ECO:0000259" key="1">
    <source>
        <dbReference type="PROSITE" id="PS51819"/>
    </source>
</evidence>
<dbReference type="Pfam" id="PF18029">
    <property type="entry name" value="Glyoxalase_6"/>
    <property type="match status" value="1"/>
</dbReference>
<feature type="domain" description="VOC" evidence="1">
    <location>
        <begin position="4"/>
        <end position="121"/>
    </location>
</feature>
<dbReference type="Gene3D" id="3.10.180.10">
    <property type="entry name" value="2,3-Dihydroxybiphenyl 1,2-Dioxygenase, domain 1"/>
    <property type="match status" value="1"/>
</dbReference>
<sequence>MNVVASAITLSVTDAAASSKFFCTHLGYREAVTGEDFVCLERDDAGVEIVLVQRNPEYPPAPAPGPTGLRVSFSVTDIARIDQRLRDEGAPLTGSLHRAPDGHWLLELTDPNGVEVHLTQWAPPSGA</sequence>
<keyword evidence="3" id="KW-1185">Reference proteome</keyword>
<gene>
    <name evidence="2" type="ORF">H0264_33680</name>
</gene>
<proteinExistence type="predicted"/>
<evidence type="ECO:0000313" key="2">
    <source>
        <dbReference type="EMBL" id="QLY30079.1"/>
    </source>
</evidence>
<dbReference type="Proteomes" id="UP000515512">
    <property type="component" value="Chromosome"/>
</dbReference>
<dbReference type="InterPro" id="IPR037523">
    <property type="entry name" value="VOC_core"/>
</dbReference>
<accession>A0A7D6ZG24</accession>
<protein>
    <submittedName>
        <fullName evidence="2">VOC family protein</fullName>
    </submittedName>
</protein>
<dbReference type="KEGG" id="nhu:H0264_33680"/>
<organism evidence="2 3">
    <name type="scientific">Nocardia huaxiensis</name>
    <dbReference type="NCBI Taxonomy" id="2755382"/>
    <lineage>
        <taxon>Bacteria</taxon>
        <taxon>Bacillati</taxon>
        <taxon>Actinomycetota</taxon>
        <taxon>Actinomycetes</taxon>
        <taxon>Mycobacteriales</taxon>
        <taxon>Nocardiaceae</taxon>
        <taxon>Nocardia</taxon>
    </lineage>
</organism>